<organism evidence="4 6">
    <name type="scientific">Catenibacterium mitsuokai</name>
    <dbReference type="NCBI Taxonomy" id="100886"/>
    <lineage>
        <taxon>Bacteria</taxon>
        <taxon>Bacillati</taxon>
        <taxon>Bacillota</taxon>
        <taxon>Erysipelotrichia</taxon>
        <taxon>Erysipelotrichales</taxon>
        <taxon>Coprobacillaceae</taxon>
        <taxon>Catenibacterium</taxon>
    </lineage>
</organism>
<evidence type="ECO:0000313" key="7">
    <source>
        <dbReference type="Proteomes" id="UP001197492"/>
    </source>
</evidence>
<evidence type="ECO:0000313" key="5">
    <source>
        <dbReference type="EMBL" id="MBV3392359.1"/>
    </source>
</evidence>
<evidence type="ECO:0000256" key="1">
    <source>
        <dbReference type="ARBA" id="ARBA00007118"/>
    </source>
</evidence>
<sequence length="170" mass="19006">MLDVLKTRRSIRKYTDEMPRDEDLERIVEAGLYAPTGMGRQGVKFVVVKNKEMRDHLSKLNAGVMGSDKDPFYGAPVVIVVLAKKEYPTYIYDGSLAIGNMLNEAHGLGLGSCWIHRAKEVFEGEEGRRLLKEWGIEEDYEGIGNVIVGFADGKAPEAAPRLDHRVITIE</sequence>
<accession>A0AAW4MT39</accession>
<evidence type="ECO:0000259" key="3">
    <source>
        <dbReference type="Pfam" id="PF00881"/>
    </source>
</evidence>
<dbReference type="EMBL" id="JAHOEF010000015">
    <property type="protein sequence ID" value="MBV3382350.1"/>
    <property type="molecule type" value="Genomic_DNA"/>
</dbReference>
<comment type="caution">
    <text evidence="4">The sequence shown here is derived from an EMBL/GenBank/DDBJ whole genome shotgun (WGS) entry which is preliminary data.</text>
</comment>
<evidence type="ECO:0000313" key="4">
    <source>
        <dbReference type="EMBL" id="MBV3382350.1"/>
    </source>
</evidence>
<dbReference type="EMBL" id="JAHOEL010000016">
    <property type="protein sequence ID" value="MBV3392359.1"/>
    <property type="molecule type" value="Genomic_DNA"/>
</dbReference>
<comment type="similarity">
    <text evidence="1">Belongs to the nitroreductase family.</text>
</comment>
<feature type="domain" description="Nitroreductase" evidence="3">
    <location>
        <begin position="5"/>
        <end position="149"/>
    </location>
</feature>
<dbReference type="AlphaFoldDB" id="A0AAW4MT39"/>
<keyword evidence="2" id="KW-0560">Oxidoreductase</keyword>
<name>A0AAW4MT39_9FIRM</name>
<dbReference type="PANTHER" id="PTHR43673">
    <property type="entry name" value="NAD(P)H NITROREDUCTASE YDGI-RELATED"/>
    <property type="match status" value="1"/>
</dbReference>
<dbReference type="PANTHER" id="PTHR43673:SF10">
    <property type="entry name" value="NADH DEHYDROGENASE_NAD(P)H NITROREDUCTASE XCC3605-RELATED"/>
    <property type="match status" value="1"/>
</dbReference>
<keyword evidence="7" id="KW-1185">Reference proteome</keyword>
<dbReference type="RefSeq" id="WP_217747313.1">
    <property type="nucleotide sequence ID" value="NZ_JAHOEB010000016.1"/>
</dbReference>
<dbReference type="GO" id="GO:0016491">
    <property type="term" value="F:oxidoreductase activity"/>
    <property type="evidence" value="ECO:0007669"/>
    <property type="project" value="UniProtKB-KW"/>
</dbReference>
<proteinExistence type="inferred from homology"/>
<evidence type="ECO:0000313" key="6">
    <source>
        <dbReference type="Proteomes" id="UP001196408"/>
    </source>
</evidence>
<dbReference type="Proteomes" id="UP001196408">
    <property type="component" value="Unassembled WGS sequence"/>
</dbReference>
<reference evidence="4 7" key="1">
    <citation type="submission" date="2021-06" db="EMBL/GenBank/DDBJ databases">
        <title>Collection of gut derived symbiotic bacterial strains cultured from healthy donors.</title>
        <authorList>
            <person name="Lin H."/>
            <person name="Littmann E."/>
            <person name="Pamer E.G."/>
        </authorList>
    </citation>
    <scope>NUCLEOTIDE SEQUENCE</scope>
    <source>
        <strain evidence="5 7">MSK.21.70</strain>
        <strain evidence="4">MSK.21.82</strain>
    </source>
</reference>
<dbReference type="InterPro" id="IPR029479">
    <property type="entry name" value="Nitroreductase"/>
</dbReference>
<dbReference type="Pfam" id="PF00881">
    <property type="entry name" value="Nitroreductase"/>
    <property type="match status" value="1"/>
</dbReference>
<dbReference type="Proteomes" id="UP001197492">
    <property type="component" value="Unassembled WGS sequence"/>
</dbReference>
<evidence type="ECO:0000256" key="2">
    <source>
        <dbReference type="ARBA" id="ARBA00023002"/>
    </source>
</evidence>
<protein>
    <submittedName>
        <fullName evidence="4">Nitroreductase</fullName>
    </submittedName>
</protein>
<dbReference type="CDD" id="cd02136">
    <property type="entry name" value="PnbA_NfnB-like"/>
    <property type="match status" value="1"/>
</dbReference>
<gene>
    <name evidence="4" type="ORF">KSV97_03700</name>
    <name evidence="5" type="ORF">KSW06_03635</name>
</gene>